<accession>A0AC34RDA2</accession>
<proteinExistence type="predicted"/>
<dbReference type="Proteomes" id="UP000887576">
    <property type="component" value="Unplaced"/>
</dbReference>
<evidence type="ECO:0000313" key="1">
    <source>
        <dbReference type="Proteomes" id="UP000887576"/>
    </source>
</evidence>
<sequence>MTANYILLALLVLIFLVLFASARIKDYLNDATFRNKSLTERYQEMSPPCRLFILVFPVSVHFCLHNPPNWKTLPFTVSDEKWRQRKGTGRR</sequence>
<dbReference type="WBParaSite" id="JU765_v2.g5954.t1">
    <property type="protein sequence ID" value="JU765_v2.g5954.t1"/>
    <property type="gene ID" value="JU765_v2.g5954"/>
</dbReference>
<protein>
    <submittedName>
        <fullName evidence="2">ATP synthase F0 subunit 8</fullName>
    </submittedName>
</protein>
<organism evidence="1 2">
    <name type="scientific">Panagrolaimus sp. JU765</name>
    <dbReference type="NCBI Taxonomy" id="591449"/>
    <lineage>
        <taxon>Eukaryota</taxon>
        <taxon>Metazoa</taxon>
        <taxon>Ecdysozoa</taxon>
        <taxon>Nematoda</taxon>
        <taxon>Chromadorea</taxon>
        <taxon>Rhabditida</taxon>
        <taxon>Tylenchina</taxon>
        <taxon>Panagrolaimomorpha</taxon>
        <taxon>Panagrolaimoidea</taxon>
        <taxon>Panagrolaimidae</taxon>
        <taxon>Panagrolaimus</taxon>
    </lineage>
</organism>
<evidence type="ECO:0000313" key="2">
    <source>
        <dbReference type="WBParaSite" id="JU765_v2.g5954.t1"/>
    </source>
</evidence>
<reference evidence="2" key="1">
    <citation type="submission" date="2022-11" db="UniProtKB">
        <authorList>
            <consortium name="WormBaseParasite"/>
        </authorList>
    </citation>
    <scope>IDENTIFICATION</scope>
</reference>
<name>A0AC34RDA2_9BILA</name>